<name>A0A6N1WZJ2_9BURK</name>
<dbReference type="AlphaFoldDB" id="A0A6N1WZJ2"/>
<protein>
    <submittedName>
        <fullName evidence="1">Uncharacterized protein</fullName>
    </submittedName>
</protein>
<gene>
    <name evidence="1" type="ORF">HUK68_06745</name>
</gene>
<evidence type="ECO:0000313" key="1">
    <source>
        <dbReference type="EMBL" id="QKV52624.1"/>
    </source>
</evidence>
<sequence>MPAKRTEPTRRATDMAAGFKYTNAVSTDIGKRFAAIRRAEAKTARAQQPAATHPGQGQLDLDAGAQVLPLFKQASAA</sequence>
<dbReference type="Proteomes" id="UP000509579">
    <property type="component" value="Chromosome"/>
</dbReference>
<evidence type="ECO:0000313" key="2">
    <source>
        <dbReference type="Proteomes" id="UP000509579"/>
    </source>
</evidence>
<accession>A0A6N1WZJ2</accession>
<organism evidence="1 2">
    <name type="scientific">Comamonas antarctica</name>
    <dbReference type="NCBI Taxonomy" id="2743470"/>
    <lineage>
        <taxon>Bacteria</taxon>
        <taxon>Pseudomonadati</taxon>
        <taxon>Pseudomonadota</taxon>
        <taxon>Betaproteobacteria</taxon>
        <taxon>Burkholderiales</taxon>
        <taxon>Comamonadaceae</taxon>
        <taxon>Comamonas</taxon>
    </lineage>
</organism>
<reference evidence="1 2" key="1">
    <citation type="submission" date="2020-06" db="EMBL/GenBank/DDBJ databases">
        <title>Acidovorax antarctica sp. nov., isolated from Corinth ice sheet soil, Antarctic Fields Peninsula.</title>
        <authorList>
            <person name="Xu Q."/>
            <person name="Peng F."/>
        </authorList>
    </citation>
    <scope>NUCLEOTIDE SEQUENCE [LARGE SCALE GENOMIC DNA]</scope>
    <source>
        <strain evidence="1 2">16-35-5</strain>
    </source>
</reference>
<proteinExistence type="predicted"/>
<dbReference type="EMBL" id="CP054840">
    <property type="protein sequence ID" value="QKV52624.1"/>
    <property type="molecule type" value="Genomic_DNA"/>
</dbReference>
<dbReference type="RefSeq" id="WP_175503504.1">
    <property type="nucleotide sequence ID" value="NZ_CP054840.1"/>
</dbReference>
<dbReference type="KEGG" id="aant:HUK68_06745"/>
<keyword evidence="2" id="KW-1185">Reference proteome</keyword>